<dbReference type="EMBL" id="HE573025">
    <property type="protein sequence ID" value="CCC50324.1"/>
    <property type="molecule type" value="Genomic_DNA"/>
</dbReference>
<reference evidence="10" key="1">
    <citation type="journal article" date="2012" name="Proc. Natl. Acad. Sci. U.S.A.">
        <title>Antigenic diversity is generated by distinct evolutionary mechanisms in African trypanosome species.</title>
        <authorList>
            <person name="Jackson A.P."/>
            <person name="Berry A."/>
            <person name="Aslett M."/>
            <person name="Allison H.C."/>
            <person name="Burton P."/>
            <person name="Vavrova-Anderson J."/>
            <person name="Brown R."/>
            <person name="Browne H."/>
            <person name="Corton N."/>
            <person name="Hauser H."/>
            <person name="Gamble J."/>
            <person name="Gilderthorp R."/>
            <person name="Marcello L."/>
            <person name="McQuillan J."/>
            <person name="Otto T.D."/>
            <person name="Quail M.A."/>
            <person name="Sanders M.J."/>
            <person name="van Tonder A."/>
            <person name="Ginger M.L."/>
            <person name="Field M.C."/>
            <person name="Barry J.D."/>
            <person name="Hertz-Fowler C."/>
            <person name="Berriman M."/>
        </authorList>
    </citation>
    <scope>NUCLEOTIDE SEQUENCE</scope>
    <source>
        <strain evidence="10">Y486</strain>
    </source>
</reference>
<dbReference type="AlphaFoldDB" id="G0U221"/>
<feature type="transmembrane region" description="Helical" evidence="9">
    <location>
        <begin position="179"/>
        <end position="199"/>
    </location>
</feature>
<dbReference type="VEuPathDB" id="TriTrypDB:TvY486_0901470"/>
<evidence type="ECO:0000256" key="8">
    <source>
        <dbReference type="ARBA" id="ARBA00023136"/>
    </source>
</evidence>
<feature type="transmembrane region" description="Helical" evidence="9">
    <location>
        <begin position="241"/>
        <end position="264"/>
    </location>
</feature>
<evidence type="ECO:0000256" key="5">
    <source>
        <dbReference type="ARBA" id="ARBA00022970"/>
    </source>
</evidence>
<keyword evidence="5" id="KW-0029">Amino-acid transport</keyword>
<evidence type="ECO:0000256" key="1">
    <source>
        <dbReference type="ARBA" id="ARBA00004225"/>
    </source>
</evidence>
<proteinExistence type="inferred from homology"/>
<evidence type="ECO:0000256" key="9">
    <source>
        <dbReference type="SAM" id="Phobius"/>
    </source>
</evidence>
<dbReference type="InterPro" id="IPR004686">
    <property type="entry name" value="Mtc"/>
</dbReference>
<accession>G0U221</accession>
<keyword evidence="7" id="KW-0496">Mitochondrion</keyword>
<gene>
    <name evidence="10" type="ORF">TVY486_0901470</name>
</gene>
<protein>
    <submittedName>
        <fullName evidence="10">Putative tricarboxylate carrier</fullName>
    </submittedName>
</protein>
<organism evidence="10">
    <name type="scientific">Trypanosoma vivax (strain Y486)</name>
    <dbReference type="NCBI Taxonomy" id="1055687"/>
    <lineage>
        <taxon>Eukaryota</taxon>
        <taxon>Discoba</taxon>
        <taxon>Euglenozoa</taxon>
        <taxon>Kinetoplastea</taxon>
        <taxon>Metakinetoplastina</taxon>
        <taxon>Trypanosomatida</taxon>
        <taxon>Trypanosomatidae</taxon>
        <taxon>Trypanosoma</taxon>
        <taxon>Duttonella</taxon>
    </lineage>
</organism>
<dbReference type="PANTHER" id="PTHR11153">
    <property type="entry name" value="SIDEROFLEXIN"/>
    <property type="match status" value="1"/>
</dbReference>
<evidence type="ECO:0000256" key="7">
    <source>
        <dbReference type="ARBA" id="ARBA00023128"/>
    </source>
</evidence>
<keyword evidence="3" id="KW-0813">Transport</keyword>
<name>G0U221_TRYVY</name>
<dbReference type="GO" id="GO:1990542">
    <property type="term" value="P:mitochondrial transmembrane transport"/>
    <property type="evidence" value="ECO:0007669"/>
    <property type="project" value="TreeGrafter"/>
</dbReference>
<comment type="similarity">
    <text evidence="2">Belongs to the sideroflexin family.</text>
</comment>
<dbReference type="GO" id="GO:0005743">
    <property type="term" value="C:mitochondrial inner membrane"/>
    <property type="evidence" value="ECO:0007669"/>
    <property type="project" value="TreeGrafter"/>
</dbReference>
<evidence type="ECO:0000256" key="4">
    <source>
        <dbReference type="ARBA" id="ARBA00022692"/>
    </source>
</evidence>
<feature type="transmembrane region" description="Helical" evidence="9">
    <location>
        <begin position="276"/>
        <end position="298"/>
    </location>
</feature>
<dbReference type="PANTHER" id="PTHR11153:SF6">
    <property type="entry name" value="SIDEROFLEXIN-5"/>
    <property type="match status" value="1"/>
</dbReference>
<dbReference type="OMA" id="LQRYVPF"/>
<dbReference type="Pfam" id="PF03820">
    <property type="entry name" value="SFXNs"/>
    <property type="match status" value="1"/>
</dbReference>
<dbReference type="GO" id="GO:0006865">
    <property type="term" value="P:amino acid transport"/>
    <property type="evidence" value="ECO:0007669"/>
    <property type="project" value="UniProtKB-KW"/>
</dbReference>
<evidence type="ECO:0000313" key="10">
    <source>
        <dbReference type="EMBL" id="CCC50324.1"/>
    </source>
</evidence>
<comment type="subcellular location">
    <subcellularLocation>
        <location evidence="1">Mitochondrion membrane</location>
        <topology evidence="1">Multi-pass membrane protein</topology>
    </subcellularLocation>
</comment>
<keyword evidence="8 9" id="KW-0472">Membrane</keyword>
<evidence type="ECO:0000256" key="6">
    <source>
        <dbReference type="ARBA" id="ARBA00022989"/>
    </source>
</evidence>
<keyword evidence="4 9" id="KW-0812">Transmembrane</keyword>
<evidence type="ECO:0000256" key="2">
    <source>
        <dbReference type="ARBA" id="ARBA00005974"/>
    </source>
</evidence>
<sequence length="327" mass="35830">MFSCPPFSLTKPRYDMDTYAGRTLYFFSTTNPLLCFETAASLRRHKELLDRVAAGEKVEASNKYLWKARTAVDICVHPTTGDVIFPLFRMCAFLPVNSFIIPFMMAPSTIRSVPRTVFIQWFNQSYNSAVNYANRSSDKQPVWGLITAYAAAVSVSVAGALAATAAMNRVQGGTMKATFLRATLPFIAVSSGSIVNLAMMRKNEWMPSGSGLKVTDEDGETRGLSRAAGVDSLLRCSFTRVVWNVLSMVLPLLFVPPLTSSFAFARANAALVEGALQISSLAVGVPMALGAFSTTVFISPNRLESEFQELKRRDGTPVKIFSYYKGL</sequence>
<feature type="transmembrane region" description="Helical" evidence="9">
    <location>
        <begin position="142"/>
        <end position="167"/>
    </location>
</feature>
<keyword evidence="6 9" id="KW-1133">Transmembrane helix</keyword>
<dbReference type="GO" id="GO:0015075">
    <property type="term" value="F:monoatomic ion transmembrane transporter activity"/>
    <property type="evidence" value="ECO:0007669"/>
    <property type="project" value="InterPro"/>
</dbReference>
<evidence type="ECO:0000256" key="3">
    <source>
        <dbReference type="ARBA" id="ARBA00022448"/>
    </source>
</evidence>